<dbReference type="RefSeq" id="WP_217066946.1">
    <property type="nucleotide sequence ID" value="NZ_JAHQCS010000110.1"/>
</dbReference>
<comment type="caution">
    <text evidence="12">The sequence shown here is derived from an EMBL/GenBank/DDBJ whole genome shotgun (WGS) entry which is preliminary data.</text>
</comment>
<dbReference type="NCBIfam" id="TIGR00443">
    <property type="entry name" value="hisZ_biosyn_reg"/>
    <property type="match status" value="1"/>
</dbReference>
<dbReference type="NCBIfam" id="NF008941">
    <property type="entry name" value="PRK12292.2-4"/>
    <property type="match status" value="1"/>
</dbReference>
<proteinExistence type="inferred from homology"/>
<evidence type="ECO:0000256" key="5">
    <source>
        <dbReference type="ARBA" id="ARBA00020397"/>
    </source>
</evidence>
<dbReference type="GO" id="GO:0016757">
    <property type="term" value="F:glycosyltransferase activity"/>
    <property type="evidence" value="ECO:0007669"/>
    <property type="project" value="UniProtKB-KW"/>
</dbReference>
<keyword evidence="12" id="KW-0328">Glycosyltransferase</keyword>
<evidence type="ECO:0000256" key="1">
    <source>
        <dbReference type="ARBA" id="ARBA00004496"/>
    </source>
</evidence>
<evidence type="ECO:0000256" key="3">
    <source>
        <dbReference type="ARBA" id="ARBA00005539"/>
    </source>
</evidence>
<dbReference type="PANTHER" id="PTHR43707">
    <property type="entry name" value="HISTIDYL-TRNA SYNTHETASE"/>
    <property type="match status" value="1"/>
</dbReference>
<evidence type="ECO:0000259" key="11">
    <source>
        <dbReference type="PROSITE" id="PS50862"/>
    </source>
</evidence>
<dbReference type="EMBL" id="JAHQCS010000110">
    <property type="protein sequence ID" value="MBU9712770.1"/>
    <property type="molecule type" value="Genomic_DNA"/>
</dbReference>
<dbReference type="Pfam" id="PF21996">
    <property type="entry name" value="HisZ-like"/>
    <property type="match status" value="1"/>
</dbReference>
<keyword evidence="7 10" id="KW-0028">Amino-acid biosynthesis</keyword>
<evidence type="ECO:0000313" key="12">
    <source>
        <dbReference type="EMBL" id="MBU9712770.1"/>
    </source>
</evidence>
<comment type="subunit">
    <text evidence="4 10">Heteromultimer composed of HisG and HisZ subunits.</text>
</comment>
<comment type="pathway">
    <text evidence="2 10">Amino-acid biosynthesis; L-histidine biosynthesis; L-histidine from 5-phospho-alpha-D-ribose 1-diphosphate: step 1/9.</text>
</comment>
<dbReference type="InterPro" id="IPR006195">
    <property type="entry name" value="aa-tRNA-synth_II"/>
</dbReference>
<dbReference type="HAMAP" id="MF_00125">
    <property type="entry name" value="HisZ"/>
    <property type="match status" value="1"/>
</dbReference>
<gene>
    <name evidence="10" type="primary">hisZ</name>
    <name evidence="12" type="ORF">KS419_13650</name>
</gene>
<dbReference type="InterPro" id="IPR041715">
    <property type="entry name" value="HisRS-like_core"/>
</dbReference>
<evidence type="ECO:0000256" key="10">
    <source>
        <dbReference type="HAMAP-Rule" id="MF_00125"/>
    </source>
</evidence>
<dbReference type="Pfam" id="PF13393">
    <property type="entry name" value="tRNA-synt_His"/>
    <property type="match status" value="1"/>
</dbReference>
<evidence type="ECO:0000256" key="6">
    <source>
        <dbReference type="ARBA" id="ARBA00022490"/>
    </source>
</evidence>
<keyword evidence="13" id="KW-1185">Reference proteome</keyword>
<reference evidence="12 13" key="1">
    <citation type="submission" date="2021-06" db="EMBL/GenBank/DDBJ databases">
        <title>Bacillus sp. RD4P76, an endophyte from a halophyte.</title>
        <authorList>
            <person name="Sun J.-Q."/>
        </authorList>
    </citation>
    <scope>NUCLEOTIDE SEQUENCE [LARGE SCALE GENOMIC DNA]</scope>
    <source>
        <strain evidence="12 13">CGMCC 1.15917</strain>
    </source>
</reference>
<sequence>MTKLFMFEKPVGMKDTLPELYQLKKEVKDAIAKEVTQWGYAAIETPTLEYYETVGSVSAITDQQLFKLLDQEGNTLVLRPDMTAPIARISASTLKNTQRPLRLTYDAPVFRSQQREGGKPAEFEQIGVELIGDGSNSADGEVIALMMSSIEKAGLENYQIAVGHIGFVNAYLFEILGNEARVEVFRRYLFEKNYVGFRKEVDQLPLSSIDQRRLKELLTLKGGPDIINKARQLAESEPTIKSLQQLEQLIEVLEAYNLKDNILLDLNLVMHISYYTGVVFEAYSEGLGFPIGSGGRYDGLLEKFHDPEPATGFGLRLDRLTEALGKTKEAIRNDMCIIFSNERRKEAMEKAKQWREEGHTVVMQDLIGISDVDAYSAQFNNVTYFVGSNGNGGHAK</sequence>
<comment type="function">
    <text evidence="9 10">Required for the first step of histidine biosynthesis. May allow the feedback regulation of ATP phosphoribosyltransferase activity by histidine.</text>
</comment>
<keyword evidence="12" id="KW-0808">Transferase</keyword>
<comment type="similarity">
    <text evidence="3 10">Belongs to the class-II aminoacyl-tRNA synthetase family. HisZ subfamily.</text>
</comment>
<dbReference type="CDD" id="cd00773">
    <property type="entry name" value="HisRS-like_core"/>
    <property type="match status" value="1"/>
</dbReference>
<feature type="domain" description="Aminoacyl-transfer RNA synthetases class-II family profile" evidence="11">
    <location>
        <begin position="12"/>
        <end position="324"/>
    </location>
</feature>
<dbReference type="PANTHER" id="PTHR43707:SF1">
    <property type="entry name" value="HISTIDINE--TRNA LIGASE, MITOCHONDRIAL-RELATED"/>
    <property type="match status" value="1"/>
</dbReference>
<evidence type="ECO:0000256" key="7">
    <source>
        <dbReference type="ARBA" id="ARBA00022605"/>
    </source>
</evidence>
<dbReference type="Proteomes" id="UP000784880">
    <property type="component" value="Unassembled WGS sequence"/>
</dbReference>
<evidence type="ECO:0000256" key="4">
    <source>
        <dbReference type="ARBA" id="ARBA00011496"/>
    </source>
</evidence>
<organism evidence="12 13">
    <name type="scientific">Evansella tamaricis</name>
    <dbReference type="NCBI Taxonomy" id="2069301"/>
    <lineage>
        <taxon>Bacteria</taxon>
        <taxon>Bacillati</taxon>
        <taxon>Bacillota</taxon>
        <taxon>Bacilli</taxon>
        <taxon>Bacillales</taxon>
        <taxon>Bacillaceae</taxon>
        <taxon>Evansella</taxon>
    </lineage>
</organism>
<evidence type="ECO:0000256" key="8">
    <source>
        <dbReference type="ARBA" id="ARBA00023102"/>
    </source>
</evidence>
<comment type="subcellular location">
    <subcellularLocation>
        <location evidence="1 10">Cytoplasm</location>
    </subcellularLocation>
</comment>
<dbReference type="PROSITE" id="PS50862">
    <property type="entry name" value="AA_TRNA_LIGASE_II"/>
    <property type="match status" value="1"/>
</dbReference>
<comment type="miscellaneous">
    <text evidence="10">This function is generally fulfilled by the C-terminal part of HisG, which is missing in some bacteria such as this one.</text>
</comment>
<name>A0ABS6JH94_9BACI</name>
<evidence type="ECO:0000313" key="13">
    <source>
        <dbReference type="Proteomes" id="UP000784880"/>
    </source>
</evidence>
<protein>
    <recommendedName>
        <fullName evidence="5 10">ATP phosphoribosyltransferase regulatory subunit</fullName>
    </recommendedName>
</protein>
<dbReference type="InterPro" id="IPR004517">
    <property type="entry name" value="HisZ"/>
</dbReference>
<dbReference type="PIRSF" id="PIRSF001549">
    <property type="entry name" value="His-tRNA_synth"/>
    <property type="match status" value="1"/>
</dbReference>
<evidence type="ECO:0000256" key="2">
    <source>
        <dbReference type="ARBA" id="ARBA00004667"/>
    </source>
</evidence>
<dbReference type="InterPro" id="IPR004516">
    <property type="entry name" value="HisRS/HisZ"/>
</dbReference>
<keyword evidence="8 10" id="KW-0368">Histidine biosynthesis</keyword>
<accession>A0ABS6JH94</accession>
<keyword evidence="6 10" id="KW-0963">Cytoplasm</keyword>
<evidence type="ECO:0000256" key="9">
    <source>
        <dbReference type="ARBA" id="ARBA00025246"/>
    </source>
</evidence>
<dbReference type="InterPro" id="IPR053846">
    <property type="entry name" value="HisZ-C"/>
</dbReference>